<dbReference type="Pfam" id="PF06013">
    <property type="entry name" value="WXG100"/>
    <property type="match status" value="1"/>
</dbReference>
<evidence type="ECO:0000256" key="1">
    <source>
        <dbReference type="RuleBase" id="RU362001"/>
    </source>
</evidence>
<sequence length="97" mass="10386">MANVNVTYDDLRNQASQLRNGQKAIEDQLSQLKSQIDNLVSSGYVTDKSSKAFDATYSEFNSGATQTIQAIDGMAGFLESAANTLESTDEQLASSIG</sequence>
<comment type="caution">
    <text evidence="3">The sequence shown here is derived from an EMBL/GenBank/DDBJ whole genome shotgun (WGS) entry which is preliminary data.</text>
</comment>
<dbReference type="InterPro" id="IPR036689">
    <property type="entry name" value="ESAT-6-like_sf"/>
</dbReference>
<dbReference type="EMBL" id="LDQC01000038">
    <property type="protein sequence ID" value="KTR07760.1"/>
    <property type="molecule type" value="Genomic_DNA"/>
</dbReference>
<organism evidence="3 4">
    <name type="scientific">Curtobacterium luteum</name>
    <dbReference type="NCBI Taxonomy" id="33881"/>
    <lineage>
        <taxon>Bacteria</taxon>
        <taxon>Bacillati</taxon>
        <taxon>Actinomycetota</taxon>
        <taxon>Actinomycetes</taxon>
        <taxon>Micrococcales</taxon>
        <taxon>Microbacteriaceae</taxon>
        <taxon>Curtobacterium</taxon>
    </lineage>
</organism>
<dbReference type="OrthoDB" id="3268062at2"/>
<dbReference type="InterPro" id="IPR010310">
    <property type="entry name" value="T7SS_ESAT-6-like"/>
</dbReference>
<protein>
    <recommendedName>
        <fullName evidence="1">ESAT-6-like protein</fullName>
    </recommendedName>
</protein>
<dbReference type="Proteomes" id="UP000078252">
    <property type="component" value="Unassembled WGS sequence"/>
</dbReference>
<evidence type="ECO:0000313" key="4">
    <source>
        <dbReference type="Proteomes" id="UP000078252"/>
    </source>
</evidence>
<evidence type="ECO:0000256" key="2">
    <source>
        <dbReference type="SAM" id="Coils"/>
    </source>
</evidence>
<keyword evidence="2" id="KW-0175">Coiled coil</keyword>
<dbReference type="RefSeq" id="WP_058725445.1">
    <property type="nucleotide sequence ID" value="NZ_LDQC01000038.1"/>
</dbReference>
<comment type="similarity">
    <text evidence="1">Belongs to the WXG100 family.</text>
</comment>
<dbReference type="NCBIfam" id="TIGR03930">
    <property type="entry name" value="WXG100_ESAT6"/>
    <property type="match status" value="1"/>
</dbReference>
<dbReference type="PATRIC" id="fig|33881.3.peg.1761"/>
<name>A0A175RVM2_9MICO</name>
<reference evidence="3 4" key="1">
    <citation type="journal article" date="2016" name="Front. Microbiol.">
        <title>Genomic Resource of Rice Seed Associated Bacteria.</title>
        <authorList>
            <person name="Midha S."/>
            <person name="Bansal K."/>
            <person name="Sharma S."/>
            <person name="Kumar N."/>
            <person name="Patil P.P."/>
            <person name="Chaudhry V."/>
            <person name="Patil P.B."/>
        </authorList>
    </citation>
    <scope>NUCLEOTIDE SEQUENCE [LARGE SCALE GENOMIC DNA]</scope>
    <source>
        <strain evidence="3 4">NS184</strain>
    </source>
</reference>
<evidence type="ECO:0000313" key="3">
    <source>
        <dbReference type="EMBL" id="KTR07760.1"/>
    </source>
</evidence>
<accession>A0A175RVM2</accession>
<dbReference type="STRING" id="33881.NS184_07275"/>
<feature type="coiled-coil region" evidence="2">
    <location>
        <begin position="8"/>
        <end position="42"/>
    </location>
</feature>
<gene>
    <name evidence="3" type="ORF">NS184_07275</name>
</gene>
<proteinExistence type="inferred from homology"/>
<dbReference type="Gene3D" id="1.10.287.1060">
    <property type="entry name" value="ESAT-6-like"/>
    <property type="match status" value="1"/>
</dbReference>
<dbReference type="SUPFAM" id="SSF140453">
    <property type="entry name" value="EsxAB dimer-like"/>
    <property type="match status" value="1"/>
</dbReference>
<dbReference type="AlphaFoldDB" id="A0A175RVM2"/>